<dbReference type="InterPro" id="IPR052573">
    <property type="entry name" value="DnaJ_C_subfamily_28"/>
</dbReference>
<dbReference type="AlphaFoldDB" id="A0A841TA77"/>
<dbReference type="Proteomes" id="UP000574133">
    <property type="component" value="Unassembled WGS sequence"/>
</dbReference>
<comment type="caution">
    <text evidence="2">The sequence shown here is derived from an EMBL/GenBank/DDBJ whole genome shotgun (WGS) entry which is preliminary data.</text>
</comment>
<feature type="domain" description="DnaJ homologue subfamily C member 28 conserved" evidence="1">
    <location>
        <begin position="7"/>
        <end position="74"/>
    </location>
</feature>
<dbReference type="InterPro" id="IPR018961">
    <property type="entry name" value="DnaJ_homolog_subfam-C_membr-28"/>
</dbReference>
<dbReference type="PANTHER" id="PTHR39158">
    <property type="entry name" value="OS08G0560600 PROTEIN"/>
    <property type="match status" value="1"/>
</dbReference>
<gene>
    <name evidence="2" type="ORF">H4Q31_06430</name>
</gene>
<evidence type="ECO:0000259" key="1">
    <source>
        <dbReference type="Pfam" id="PF09350"/>
    </source>
</evidence>
<dbReference type="Pfam" id="PF09350">
    <property type="entry name" value="DJC28_CD"/>
    <property type="match status" value="1"/>
</dbReference>
<dbReference type="EMBL" id="JACJVN010000024">
    <property type="protein sequence ID" value="MBB6676966.1"/>
    <property type="molecule type" value="Genomic_DNA"/>
</dbReference>
<keyword evidence="3" id="KW-1185">Reference proteome</keyword>
<dbReference type="PANTHER" id="PTHR39158:SF1">
    <property type="entry name" value="DNAJ HOMOLOG SUBFAMILY C MEMBER 28"/>
    <property type="match status" value="1"/>
</dbReference>
<reference evidence="2 3" key="1">
    <citation type="submission" date="2020-08" db="EMBL/GenBank/DDBJ databases">
        <title>Cohnella phylogeny.</title>
        <authorList>
            <person name="Dunlap C."/>
        </authorList>
    </citation>
    <scope>NUCLEOTIDE SEQUENCE [LARGE SCALE GENOMIC DNA]</scope>
    <source>
        <strain evidence="2 3">DSM 103658</strain>
    </source>
</reference>
<organism evidence="2 3">
    <name type="scientific">Cohnella lubricantis</name>
    <dbReference type="NCBI Taxonomy" id="2163172"/>
    <lineage>
        <taxon>Bacteria</taxon>
        <taxon>Bacillati</taxon>
        <taxon>Bacillota</taxon>
        <taxon>Bacilli</taxon>
        <taxon>Bacillales</taxon>
        <taxon>Paenibacillaceae</taxon>
        <taxon>Cohnella</taxon>
    </lineage>
</organism>
<protein>
    <submittedName>
        <fullName evidence="2">DUF1992 domain-containing protein</fullName>
    </submittedName>
</protein>
<evidence type="ECO:0000313" key="3">
    <source>
        <dbReference type="Proteomes" id="UP000574133"/>
    </source>
</evidence>
<sequence length="126" mass="14706">MDWISSIVEERIREAQARGDFDHLPGRGKPLPPDELASVPDALRIGYRLLKNAGAIPPELELRKEMVTIEDLLRCCTDDGERGRLREKLNEVQLQYRSMMEQRGWHQTAVFEQYREQIEKKLLSDD</sequence>
<name>A0A841TA77_9BACL</name>
<proteinExistence type="predicted"/>
<evidence type="ECO:0000313" key="2">
    <source>
        <dbReference type="EMBL" id="MBB6676966.1"/>
    </source>
</evidence>
<accession>A0A841TA77</accession>
<dbReference type="RefSeq" id="WP_185178248.1">
    <property type="nucleotide sequence ID" value="NZ_CBCSEP010000008.1"/>
</dbReference>